<proteinExistence type="predicted"/>
<evidence type="ECO:0000313" key="1">
    <source>
        <dbReference type="EMBL" id="KAI3762388.1"/>
    </source>
</evidence>
<gene>
    <name evidence="1" type="ORF">L1987_52818</name>
</gene>
<organism evidence="1 2">
    <name type="scientific">Smallanthus sonchifolius</name>
    <dbReference type="NCBI Taxonomy" id="185202"/>
    <lineage>
        <taxon>Eukaryota</taxon>
        <taxon>Viridiplantae</taxon>
        <taxon>Streptophyta</taxon>
        <taxon>Embryophyta</taxon>
        <taxon>Tracheophyta</taxon>
        <taxon>Spermatophyta</taxon>
        <taxon>Magnoliopsida</taxon>
        <taxon>eudicotyledons</taxon>
        <taxon>Gunneridae</taxon>
        <taxon>Pentapetalae</taxon>
        <taxon>asterids</taxon>
        <taxon>campanulids</taxon>
        <taxon>Asterales</taxon>
        <taxon>Asteraceae</taxon>
        <taxon>Asteroideae</taxon>
        <taxon>Heliantheae alliance</taxon>
        <taxon>Millerieae</taxon>
        <taxon>Smallanthus</taxon>
    </lineage>
</organism>
<reference evidence="1 2" key="2">
    <citation type="journal article" date="2022" name="Mol. Ecol. Resour.">
        <title>The genomes of chicory, endive, great burdock and yacon provide insights into Asteraceae paleo-polyploidization history and plant inulin production.</title>
        <authorList>
            <person name="Fan W."/>
            <person name="Wang S."/>
            <person name="Wang H."/>
            <person name="Wang A."/>
            <person name="Jiang F."/>
            <person name="Liu H."/>
            <person name="Zhao H."/>
            <person name="Xu D."/>
            <person name="Zhang Y."/>
        </authorList>
    </citation>
    <scope>NUCLEOTIDE SEQUENCE [LARGE SCALE GENOMIC DNA]</scope>
    <source>
        <strain evidence="2">cv. Yunnan</strain>
        <tissue evidence="1">Leaves</tissue>
    </source>
</reference>
<sequence>MGWLYTFYWKLPIWSRRDACSGRVEKSSKGSCMLYMLVSAVIVGLVPYYEMDPDTPISSAFASHGIQWAANSSIILLDPRILMAMARDDLLPSFFSKVKNRGD</sequence>
<evidence type="ECO:0000313" key="2">
    <source>
        <dbReference type="Proteomes" id="UP001056120"/>
    </source>
</evidence>
<comment type="caution">
    <text evidence="1">The sequence shown here is derived from an EMBL/GenBank/DDBJ whole genome shotgun (WGS) entry which is preliminary data.</text>
</comment>
<accession>A0ACB9EUU0</accession>
<protein>
    <submittedName>
        <fullName evidence="1">Uncharacterized protein</fullName>
    </submittedName>
</protein>
<name>A0ACB9EUU0_9ASTR</name>
<keyword evidence="2" id="KW-1185">Reference proteome</keyword>
<dbReference type="Proteomes" id="UP001056120">
    <property type="component" value="Linkage Group LG17"/>
</dbReference>
<reference evidence="2" key="1">
    <citation type="journal article" date="2022" name="Mol. Ecol. Resour.">
        <title>The genomes of chicory, endive, great burdock and yacon provide insights into Asteraceae palaeo-polyploidization history and plant inulin production.</title>
        <authorList>
            <person name="Fan W."/>
            <person name="Wang S."/>
            <person name="Wang H."/>
            <person name="Wang A."/>
            <person name="Jiang F."/>
            <person name="Liu H."/>
            <person name="Zhao H."/>
            <person name="Xu D."/>
            <person name="Zhang Y."/>
        </authorList>
    </citation>
    <scope>NUCLEOTIDE SEQUENCE [LARGE SCALE GENOMIC DNA]</scope>
    <source>
        <strain evidence="2">cv. Yunnan</strain>
    </source>
</reference>
<dbReference type="EMBL" id="CM042034">
    <property type="protein sequence ID" value="KAI3762388.1"/>
    <property type="molecule type" value="Genomic_DNA"/>
</dbReference>